<keyword evidence="4" id="KW-1185">Reference proteome</keyword>
<feature type="transmembrane region" description="Helical" evidence="1">
    <location>
        <begin position="609"/>
        <end position="626"/>
    </location>
</feature>
<evidence type="ECO:0000313" key="4">
    <source>
        <dbReference type="Proteomes" id="UP001596145"/>
    </source>
</evidence>
<keyword evidence="1" id="KW-0812">Transmembrane</keyword>
<dbReference type="Proteomes" id="UP001596145">
    <property type="component" value="Unassembled WGS sequence"/>
</dbReference>
<feature type="transmembrane region" description="Helical" evidence="1">
    <location>
        <begin position="354"/>
        <end position="373"/>
    </location>
</feature>
<evidence type="ECO:0000256" key="1">
    <source>
        <dbReference type="SAM" id="Phobius"/>
    </source>
</evidence>
<dbReference type="InterPro" id="IPR010656">
    <property type="entry name" value="DctM"/>
</dbReference>
<accession>A0ABD5QQZ4</accession>
<dbReference type="NCBIfam" id="TIGR02123">
    <property type="entry name" value="TRAP_fused"/>
    <property type="match status" value="1"/>
</dbReference>
<feature type="transmembrane region" description="Helical" evidence="1">
    <location>
        <begin position="420"/>
        <end position="439"/>
    </location>
</feature>
<feature type="transmembrane region" description="Helical" evidence="1">
    <location>
        <begin position="511"/>
        <end position="537"/>
    </location>
</feature>
<feature type="transmembrane region" description="Helical" evidence="1">
    <location>
        <begin position="20"/>
        <end position="36"/>
    </location>
</feature>
<feature type="transmembrane region" description="Helical" evidence="1">
    <location>
        <begin position="549"/>
        <end position="566"/>
    </location>
</feature>
<evidence type="ECO:0000259" key="2">
    <source>
        <dbReference type="Pfam" id="PF06808"/>
    </source>
</evidence>
<feature type="transmembrane region" description="Helical" evidence="1">
    <location>
        <begin position="133"/>
        <end position="154"/>
    </location>
</feature>
<feature type="transmembrane region" description="Helical" evidence="1">
    <location>
        <begin position="304"/>
        <end position="324"/>
    </location>
</feature>
<feature type="transmembrane region" description="Helical" evidence="1">
    <location>
        <begin position="379"/>
        <end position="400"/>
    </location>
</feature>
<feature type="transmembrane region" description="Helical" evidence="1">
    <location>
        <begin position="105"/>
        <end position="126"/>
    </location>
</feature>
<dbReference type="PANTHER" id="PTHR43849">
    <property type="entry name" value="BLL3936 PROTEIN"/>
    <property type="match status" value="1"/>
</dbReference>
<feature type="transmembrane region" description="Helical" evidence="1">
    <location>
        <begin position="578"/>
        <end position="597"/>
    </location>
</feature>
<feature type="transmembrane region" description="Helical" evidence="1">
    <location>
        <begin position="71"/>
        <end position="93"/>
    </location>
</feature>
<keyword evidence="1" id="KW-1133">Transmembrane helix</keyword>
<dbReference type="EMBL" id="JBHSKV010000010">
    <property type="protein sequence ID" value="MFC5134683.1"/>
    <property type="molecule type" value="Genomic_DNA"/>
</dbReference>
<feature type="transmembrane region" description="Helical" evidence="1">
    <location>
        <begin position="174"/>
        <end position="197"/>
    </location>
</feature>
<gene>
    <name evidence="3" type="ORF">ACFPJA_08105</name>
</gene>
<comment type="caution">
    <text evidence="3">The sequence shown here is derived from an EMBL/GenBank/DDBJ whole genome shotgun (WGS) entry which is preliminary data.</text>
</comment>
<dbReference type="Pfam" id="PF06808">
    <property type="entry name" value="DctM"/>
    <property type="match status" value="1"/>
</dbReference>
<feature type="transmembrane region" description="Helical" evidence="1">
    <location>
        <begin position="632"/>
        <end position="654"/>
    </location>
</feature>
<feature type="transmembrane region" description="Helical" evidence="1">
    <location>
        <begin position="42"/>
        <end position="59"/>
    </location>
</feature>
<dbReference type="AlphaFoldDB" id="A0ABD5QQZ4"/>
<dbReference type="RefSeq" id="WP_238987693.1">
    <property type="nucleotide sequence ID" value="NZ_JBHSKV010000010.1"/>
</dbReference>
<feature type="transmembrane region" description="Helical" evidence="1">
    <location>
        <begin position="484"/>
        <end position="505"/>
    </location>
</feature>
<protein>
    <submittedName>
        <fullName evidence="3">TRAP transporter permease</fullName>
    </submittedName>
</protein>
<feature type="transmembrane region" description="Helical" evidence="1">
    <location>
        <begin position="451"/>
        <end position="477"/>
    </location>
</feature>
<evidence type="ECO:0000313" key="3">
    <source>
        <dbReference type="EMBL" id="MFC5134683.1"/>
    </source>
</evidence>
<keyword evidence="1" id="KW-0472">Membrane</keyword>
<feature type="transmembrane region" description="Helical" evidence="1">
    <location>
        <begin position="281"/>
        <end position="298"/>
    </location>
</feature>
<sequence length="665" mass="70779">MAENRSASSFMPTVAVEKLLTVLSLVLWGLAIYYAFTQRMPRALYTVGLFGLAFGMYVIEQSIDSIEDRDYLDLYLLGIVLLSTSTTTVYLILNFEELLFQRTGTAFHHEYVLALLFTFSMFYLIYRAFGMAFLAVIGGGALYAWLGASLPGIISHGGLSLTRILVVFVTDFNGFFGSISGIVAAWVALFLLYAGLLNGYGAFDYVMRIAFRVSEYVRSGIAQSAVVASLAIGSINGAQVANAAMTGSVTIPLMKKAGLKPSTAGGIEAVASSGGQIMPPVMGAAAFIMASILGITYIEVVVAGIVPALVFYISVAIAVHYTALNQNISSGVDTSSADAGIDERKSAPAFALETVKLLIPFGVLIYLLGIAQWTVMTAALYTSIAMVCTGITFPVFERLLGFSDESYLVGIPQTLEGMRYGALMFAPIAVIVSAINGIVDILVTTGVPGKLALALIELSGGVLILALLLAMLICIILGMGMPTVAAYTIVALLVAPALIEGFGIARLPVHFFVFYAAILSGITPPIAIAVVVTTGIAQSNFWRTAIESVKIAAPLFILPFTFIYNPEIITGGFSFAKITSSILLLFGATAMVHGLNYHRKALSNRAANYGIRLVFVVLGVVIMSAPNEYLRFGSFVVAAVLFTWQVMAVRGMALSTLPSVVARRL</sequence>
<proteinExistence type="predicted"/>
<organism evidence="3 4">
    <name type="scientific">Halorubrum glutamatedens</name>
    <dbReference type="NCBI Taxonomy" id="2707018"/>
    <lineage>
        <taxon>Archaea</taxon>
        <taxon>Methanobacteriati</taxon>
        <taxon>Methanobacteriota</taxon>
        <taxon>Stenosarchaea group</taxon>
        <taxon>Halobacteria</taxon>
        <taxon>Halobacteriales</taxon>
        <taxon>Haloferacaceae</taxon>
        <taxon>Halorubrum</taxon>
    </lineage>
</organism>
<feature type="domain" description="TRAP C4-dicarboxylate transport system permease DctM subunit" evidence="2">
    <location>
        <begin position="123"/>
        <end position="567"/>
    </location>
</feature>
<name>A0ABD5QQZ4_9EURY</name>
<dbReference type="InterPro" id="IPR011853">
    <property type="entry name" value="TRAP_DctM-Dct_fused"/>
</dbReference>
<reference evidence="3 4" key="1">
    <citation type="journal article" date="2019" name="Int. J. Syst. Evol. Microbiol.">
        <title>The Global Catalogue of Microorganisms (GCM) 10K type strain sequencing project: providing services to taxonomists for standard genome sequencing and annotation.</title>
        <authorList>
            <consortium name="The Broad Institute Genomics Platform"/>
            <consortium name="The Broad Institute Genome Sequencing Center for Infectious Disease"/>
            <person name="Wu L."/>
            <person name="Ma J."/>
        </authorList>
    </citation>
    <scope>NUCLEOTIDE SEQUENCE [LARGE SCALE GENOMIC DNA]</scope>
    <source>
        <strain evidence="3 4">CGMCC 1.16026</strain>
    </source>
</reference>
<dbReference type="PANTHER" id="PTHR43849:SF2">
    <property type="entry name" value="BLL3936 PROTEIN"/>
    <property type="match status" value="1"/>
</dbReference>